<dbReference type="AlphaFoldDB" id="A0A8J7M4F8"/>
<dbReference type="PROSITE" id="PS00456">
    <property type="entry name" value="NA_SOLUT_SYMP_1"/>
    <property type="match status" value="1"/>
</dbReference>
<evidence type="ECO:0000313" key="11">
    <source>
        <dbReference type="Proteomes" id="UP000655420"/>
    </source>
</evidence>
<feature type="transmembrane region" description="Helical" evidence="8">
    <location>
        <begin position="70"/>
        <end position="94"/>
    </location>
</feature>
<evidence type="ECO:0000256" key="1">
    <source>
        <dbReference type="ARBA" id="ARBA00004141"/>
    </source>
</evidence>
<evidence type="ECO:0000256" key="9">
    <source>
        <dbReference type="SAM" id="SignalP"/>
    </source>
</evidence>
<keyword evidence="6 8" id="KW-0472">Membrane</keyword>
<evidence type="ECO:0000256" key="6">
    <source>
        <dbReference type="ARBA" id="ARBA00023136"/>
    </source>
</evidence>
<comment type="caution">
    <text evidence="10">The sequence shown here is derived from an EMBL/GenBank/DDBJ whole genome shotgun (WGS) entry which is preliminary data.</text>
</comment>
<dbReference type="GO" id="GO:0016020">
    <property type="term" value="C:membrane"/>
    <property type="evidence" value="ECO:0007669"/>
    <property type="project" value="UniProtKB-SubCell"/>
</dbReference>
<feature type="chain" id="PRO_5035305431" evidence="9">
    <location>
        <begin position="27"/>
        <end position="456"/>
    </location>
</feature>
<dbReference type="InterPro" id="IPR001734">
    <property type="entry name" value="Na/solute_symporter"/>
</dbReference>
<feature type="transmembrane region" description="Helical" evidence="8">
    <location>
        <begin position="114"/>
        <end position="131"/>
    </location>
</feature>
<keyword evidence="7" id="KW-0915">Sodium</keyword>
<dbReference type="Proteomes" id="UP000655420">
    <property type="component" value="Unassembled WGS sequence"/>
</dbReference>
<feature type="transmembrane region" description="Helical" evidence="8">
    <location>
        <begin position="394"/>
        <end position="412"/>
    </location>
</feature>
<feature type="transmembrane region" description="Helical" evidence="8">
    <location>
        <begin position="181"/>
        <end position="198"/>
    </location>
</feature>
<dbReference type="InterPro" id="IPR038377">
    <property type="entry name" value="Na/Glc_symporter_sf"/>
</dbReference>
<sequence>MTFDTALALGATALVLAASFAASRRAATPDGFFRGTGVDGRAPGLGTLVLSQVTTWIFARSLLTAAVLAFHYGVAGALAYTAYYLSFFTGGLVIDRLRAAEGSGSIHEFLRARFGAAGTTCFNIVVAARLLSEVFANLLVVGLVFGGTGSLGYWGAITAISVLTLAYSMMGGLSASLRTDVVQMLVFLGLLAAVWLAVAALPQVNAGDLATPARIDQGPGWVLLVVALLQVISYPLHDPVMTDRGFIADRETTRRSFWLAGLLGMGSIFAFAMLGVVAAHHAGGATDFQQALAGLLGAPLMVLVNLALIVSAVSTMDSTLSSAAKLAVVDMGLARATLANGRVAMASCMAGGLGFLALGWDELYTAVAVSGTASMFLAPVAVVSILGRREVARWAYLAAFLAAVAGAAAYGVESEGGMRIVGDLTGLEHKYSKLLAICVAVLAVGFGAFALGLKRR</sequence>
<evidence type="ECO:0000256" key="5">
    <source>
        <dbReference type="ARBA" id="ARBA00022989"/>
    </source>
</evidence>
<feature type="signal peptide" evidence="9">
    <location>
        <begin position="1"/>
        <end position="26"/>
    </location>
</feature>
<evidence type="ECO:0000256" key="4">
    <source>
        <dbReference type="ARBA" id="ARBA00022847"/>
    </source>
</evidence>
<name>A0A8J7M4F8_9RHOB</name>
<accession>A0A8J7M4F8</accession>
<dbReference type="InterPro" id="IPR018212">
    <property type="entry name" value="Na/solute_symporter_CS"/>
</dbReference>
<dbReference type="Gene3D" id="1.20.1730.10">
    <property type="entry name" value="Sodium/glucose cotransporter"/>
    <property type="match status" value="1"/>
</dbReference>
<keyword evidence="7" id="KW-0406">Ion transport</keyword>
<feature type="transmembrane region" description="Helical" evidence="8">
    <location>
        <begin position="432"/>
        <end position="453"/>
    </location>
</feature>
<evidence type="ECO:0000256" key="3">
    <source>
        <dbReference type="ARBA" id="ARBA00022692"/>
    </source>
</evidence>
<keyword evidence="11" id="KW-1185">Reference proteome</keyword>
<dbReference type="EMBL" id="JAEHHL010000001">
    <property type="protein sequence ID" value="MBK0397935.1"/>
    <property type="molecule type" value="Genomic_DNA"/>
</dbReference>
<keyword evidence="5 8" id="KW-1133">Transmembrane helix</keyword>
<dbReference type="GO" id="GO:0006814">
    <property type="term" value="P:sodium ion transport"/>
    <property type="evidence" value="ECO:0007669"/>
    <property type="project" value="UniProtKB-KW"/>
</dbReference>
<protein>
    <submittedName>
        <fullName evidence="10">Sodium:proline symporter</fullName>
    </submittedName>
</protein>
<organism evidence="10 11">
    <name type="scientific">Thermohalobaculum xanthum</name>
    <dbReference type="NCBI Taxonomy" id="2753746"/>
    <lineage>
        <taxon>Bacteria</taxon>
        <taxon>Pseudomonadati</taxon>
        <taxon>Pseudomonadota</taxon>
        <taxon>Alphaproteobacteria</taxon>
        <taxon>Rhodobacterales</taxon>
        <taxon>Paracoccaceae</taxon>
        <taxon>Thermohalobaculum</taxon>
    </lineage>
</organism>
<evidence type="ECO:0000256" key="2">
    <source>
        <dbReference type="ARBA" id="ARBA00006434"/>
    </source>
</evidence>
<dbReference type="PROSITE" id="PS50283">
    <property type="entry name" value="NA_SOLUT_SYMP_3"/>
    <property type="match status" value="1"/>
</dbReference>
<feature type="transmembrane region" description="Helical" evidence="8">
    <location>
        <begin position="291"/>
        <end position="313"/>
    </location>
</feature>
<evidence type="ECO:0000256" key="8">
    <source>
        <dbReference type="SAM" id="Phobius"/>
    </source>
</evidence>
<feature type="transmembrane region" description="Helical" evidence="8">
    <location>
        <begin position="218"/>
        <end position="236"/>
    </location>
</feature>
<comment type="subcellular location">
    <subcellularLocation>
        <location evidence="1">Membrane</location>
        <topology evidence="1">Multi-pass membrane protein</topology>
    </subcellularLocation>
</comment>
<reference evidence="10" key="1">
    <citation type="submission" date="2020-12" db="EMBL/GenBank/DDBJ databases">
        <title>Bacterial taxonomy.</title>
        <authorList>
            <person name="Pan X."/>
        </authorList>
    </citation>
    <scope>NUCLEOTIDE SEQUENCE</scope>
    <source>
        <strain evidence="10">M0105</strain>
    </source>
</reference>
<comment type="similarity">
    <text evidence="2">Belongs to the sodium:solute symporter (SSF) (TC 2.A.21) family.</text>
</comment>
<feature type="transmembrane region" description="Helical" evidence="8">
    <location>
        <begin position="151"/>
        <end position="169"/>
    </location>
</feature>
<dbReference type="RefSeq" id="WP_200606268.1">
    <property type="nucleotide sequence ID" value="NZ_JAEHHL010000001.1"/>
</dbReference>
<gene>
    <name evidence="10" type="ORF">H0I76_01930</name>
</gene>
<evidence type="ECO:0000313" key="10">
    <source>
        <dbReference type="EMBL" id="MBK0397935.1"/>
    </source>
</evidence>
<proteinExistence type="inferred from homology"/>
<keyword evidence="3 8" id="KW-0812">Transmembrane</keyword>
<keyword evidence="7" id="KW-0739">Sodium transport</keyword>
<evidence type="ECO:0000256" key="7">
    <source>
        <dbReference type="ARBA" id="ARBA00023201"/>
    </source>
</evidence>
<keyword evidence="4" id="KW-0813">Transport</keyword>
<feature type="transmembrane region" description="Helical" evidence="8">
    <location>
        <begin position="257"/>
        <end position="279"/>
    </location>
</feature>
<dbReference type="GO" id="GO:0015293">
    <property type="term" value="F:symporter activity"/>
    <property type="evidence" value="ECO:0007669"/>
    <property type="project" value="UniProtKB-KW"/>
</dbReference>
<feature type="transmembrane region" description="Helical" evidence="8">
    <location>
        <begin position="366"/>
        <end position="387"/>
    </location>
</feature>
<feature type="transmembrane region" description="Helical" evidence="8">
    <location>
        <begin position="343"/>
        <end position="360"/>
    </location>
</feature>
<keyword evidence="4" id="KW-0769">Symport</keyword>
<keyword evidence="9" id="KW-0732">Signal</keyword>